<keyword evidence="3" id="KW-1185">Reference proteome</keyword>
<protein>
    <recommendedName>
        <fullName evidence="4">Virion structural protein</fullName>
    </recommendedName>
</protein>
<proteinExistence type="predicted"/>
<sequence length="274" mass="30295">MSEPGSIVDAMTERRPYTVPAAGMEYNEFVGSLGPYGNGNPVNTELHVRYGFRGGRYYDWTIEVVAREGDVDSFRASGERPVRYVMDSFAVEPGAVVHRVRTGPGPDDFETTVARKLYAGDGAVVDSGYDFFMQQLAEAWDERHETRDPRTVATFGFASRNREPEFRDGTYSWVRSTVVCIDDDSADDVVVERLKHYFPDGGTVAVHSRAAERMKFLRVGAGSRPADGGYASENDHEDEGEDGGTMTATGYTSMGMMVDAIYRGDDWISDVLPS</sequence>
<accession>A0ABW7JZI3</accession>
<evidence type="ECO:0008006" key="4">
    <source>
        <dbReference type="Google" id="ProtNLM"/>
    </source>
</evidence>
<reference evidence="2 3" key="1">
    <citation type="submission" date="2024-10" db="EMBL/GenBank/DDBJ databases">
        <authorList>
            <person name="Riesco R."/>
        </authorList>
    </citation>
    <scope>NUCLEOTIDE SEQUENCE [LARGE SCALE GENOMIC DNA]</scope>
    <source>
        <strain evidence="2 3">NCIMB 15450</strain>
    </source>
</reference>
<gene>
    <name evidence="2" type="ORF">ACHIRB_06145</name>
</gene>
<dbReference type="EMBL" id="JBIMSN010000025">
    <property type="protein sequence ID" value="MFH5228162.1"/>
    <property type="molecule type" value="Genomic_DNA"/>
</dbReference>
<evidence type="ECO:0000313" key="3">
    <source>
        <dbReference type="Proteomes" id="UP001609219"/>
    </source>
</evidence>
<organism evidence="2 3">
    <name type="scientific">Antrihabitans spumae</name>
    <dbReference type="NCBI Taxonomy" id="3373370"/>
    <lineage>
        <taxon>Bacteria</taxon>
        <taxon>Bacillati</taxon>
        <taxon>Actinomycetota</taxon>
        <taxon>Actinomycetes</taxon>
        <taxon>Mycobacteriales</taxon>
        <taxon>Nocardiaceae</taxon>
        <taxon>Antrihabitans</taxon>
    </lineage>
</organism>
<feature type="region of interest" description="Disordered" evidence="1">
    <location>
        <begin position="226"/>
        <end position="245"/>
    </location>
</feature>
<name>A0ABW7JZI3_9NOCA</name>
<evidence type="ECO:0000256" key="1">
    <source>
        <dbReference type="SAM" id="MobiDB-lite"/>
    </source>
</evidence>
<evidence type="ECO:0000313" key="2">
    <source>
        <dbReference type="EMBL" id="MFH5228162.1"/>
    </source>
</evidence>
<comment type="caution">
    <text evidence="2">The sequence shown here is derived from an EMBL/GenBank/DDBJ whole genome shotgun (WGS) entry which is preliminary data.</text>
</comment>
<dbReference type="RefSeq" id="WP_395124809.1">
    <property type="nucleotide sequence ID" value="NZ_JBIMSN010000025.1"/>
</dbReference>
<dbReference type="Proteomes" id="UP001609219">
    <property type="component" value="Unassembled WGS sequence"/>
</dbReference>